<dbReference type="InterPro" id="IPR011032">
    <property type="entry name" value="GroES-like_sf"/>
</dbReference>
<dbReference type="InterPro" id="IPR013149">
    <property type="entry name" value="ADH-like_C"/>
</dbReference>
<dbReference type="InterPro" id="IPR036291">
    <property type="entry name" value="NAD(P)-bd_dom_sf"/>
</dbReference>
<dbReference type="Gene3D" id="3.40.50.720">
    <property type="entry name" value="NAD(P)-binding Rossmann-like Domain"/>
    <property type="match status" value="1"/>
</dbReference>
<dbReference type="PANTHER" id="PTHR43401">
    <property type="entry name" value="L-THREONINE 3-DEHYDROGENASE"/>
    <property type="match status" value="1"/>
</dbReference>
<dbReference type="AlphaFoldDB" id="A0A1G2CJR9"/>
<dbReference type="SUPFAM" id="SSF50129">
    <property type="entry name" value="GroES-like"/>
    <property type="match status" value="1"/>
</dbReference>
<evidence type="ECO:0000259" key="2">
    <source>
        <dbReference type="Pfam" id="PF00107"/>
    </source>
</evidence>
<dbReference type="EMBL" id="MHLB01000034">
    <property type="protein sequence ID" value="OGZ01644.1"/>
    <property type="molecule type" value="Genomic_DNA"/>
</dbReference>
<organism evidence="4 5">
    <name type="scientific">Candidatus Liptonbacteria bacterium RIFCSPLOWO2_01_FULL_53_13</name>
    <dbReference type="NCBI Taxonomy" id="1798651"/>
    <lineage>
        <taxon>Bacteria</taxon>
        <taxon>Candidatus Liptoniibacteriota</taxon>
    </lineage>
</organism>
<dbReference type="InterPro" id="IPR013154">
    <property type="entry name" value="ADH-like_N"/>
</dbReference>
<dbReference type="Gene3D" id="3.90.180.10">
    <property type="entry name" value="Medium-chain alcohol dehydrogenases, catalytic domain"/>
    <property type="match status" value="1"/>
</dbReference>
<evidence type="ECO:0000256" key="1">
    <source>
        <dbReference type="ARBA" id="ARBA00023002"/>
    </source>
</evidence>
<dbReference type="Pfam" id="PF08240">
    <property type="entry name" value="ADH_N"/>
    <property type="match status" value="1"/>
</dbReference>
<protein>
    <recommendedName>
        <fullName evidence="6">Enoyl reductase (ER) domain-containing protein</fullName>
    </recommendedName>
</protein>
<keyword evidence="1" id="KW-0560">Oxidoreductase</keyword>
<comment type="caution">
    <text evidence="4">The sequence shown here is derived from an EMBL/GenBank/DDBJ whole genome shotgun (WGS) entry which is preliminary data.</text>
</comment>
<dbReference type="Pfam" id="PF00107">
    <property type="entry name" value="ADH_zinc_N"/>
    <property type="match status" value="1"/>
</dbReference>
<proteinExistence type="predicted"/>
<dbReference type="PANTHER" id="PTHR43401:SF2">
    <property type="entry name" value="L-THREONINE 3-DEHYDROGENASE"/>
    <property type="match status" value="1"/>
</dbReference>
<dbReference type="Proteomes" id="UP000178348">
    <property type="component" value="Unassembled WGS sequence"/>
</dbReference>
<reference evidence="4 5" key="1">
    <citation type="journal article" date="2016" name="Nat. Commun.">
        <title>Thousands of microbial genomes shed light on interconnected biogeochemical processes in an aquifer system.</title>
        <authorList>
            <person name="Anantharaman K."/>
            <person name="Brown C.T."/>
            <person name="Hug L.A."/>
            <person name="Sharon I."/>
            <person name="Castelle C.J."/>
            <person name="Probst A.J."/>
            <person name="Thomas B.C."/>
            <person name="Singh A."/>
            <person name="Wilkins M.J."/>
            <person name="Karaoz U."/>
            <person name="Brodie E.L."/>
            <person name="Williams K.H."/>
            <person name="Hubbard S.S."/>
            <person name="Banfield J.F."/>
        </authorList>
    </citation>
    <scope>NUCLEOTIDE SEQUENCE [LARGE SCALE GENOMIC DNA]</scope>
</reference>
<feature type="domain" description="Alcohol dehydrogenase-like C-terminal" evidence="2">
    <location>
        <begin position="181"/>
        <end position="311"/>
    </location>
</feature>
<name>A0A1G2CJR9_9BACT</name>
<evidence type="ECO:0008006" key="6">
    <source>
        <dbReference type="Google" id="ProtNLM"/>
    </source>
</evidence>
<evidence type="ECO:0000313" key="4">
    <source>
        <dbReference type="EMBL" id="OGZ01644.1"/>
    </source>
</evidence>
<evidence type="ECO:0000313" key="5">
    <source>
        <dbReference type="Proteomes" id="UP000178348"/>
    </source>
</evidence>
<gene>
    <name evidence="4" type="ORF">A2946_02115</name>
</gene>
<dbReference type="InterPro" id="IPR050129">
    <property type="entry name" value="Zn_alcohol_dh"/>
</dbReference>
<dbReference type="GO" id="GO:0016491">
    <property type="term" value="F:oxidoreductase activity"/>
    <property type="evidence" value="ECO:0007669"/>
    <property type="project" value="UniProtKB-KW"/>
</dbReference>
<evidence type="ECO:0000259" key="3">
    <source>
        <dbReference type="Pfam" id="PF08240"/>
    </source>
</evidence>
<sequence length="350" mass="37216">MRALIFRGPNDYSVEEKPVPQIGEGEVLLKIIACGLCGTDVKVFGNGHRAITPPRTTGHEIVGVVEDSKSGKAGVAKGDKVLVVAPIGCMKCNFCLRGEQNICPVVVERVHAFGYDTDGGFAEYMRVPKDAADQGVLVKIPETAIPLTLLAVAEPLACVLNGQEKLRIGPDDVVVVIGAGPIGSLHVVAARAQGAKKIILADIDSAKLARAAVSHADVSIDSSKENLAERVRKETDGRGADVVIVAAPAPSLQTEAIEMAAVRARVSFFAGLAKGTASPLIDTNKIHYWEIEVYGAFGACRKQYEKAMQLILARPADFQTLITHIMPLEDIKKAVELMKAGQTIKVVITP</sequence>
<feature type="domain" description="Alcohol dehydrogenase-like N-terminal" evidence="3">
    <location>
        <begin position="23"/>
        <end position="131"/>
    </location>
</feature>
<accession>A0A1G2CJR9</accession>
<dbReference type="SUPFAM" id="SSF51735">
    <property type="entry name" value="NAD(P)-binding Rossmann-fold domains"/>
    <property type="match status" value="1"/>
</dbReference>